<name>A0A926UWD7_9CYAN</name>
<reference evidence="1" key="1">
    <citation type="journal article" date="2015" name="ISME J.">
        <title>Draft Genome Sequence of Streptomyces incarnatus NRRL8089, which Produces the Nucleoside Antibiotic Sinefungin.</title>
        <authorList>
            <person name="Oshima K."/>
            <person name="Hattori M."/>
            <person name="Shimizu H."/>
            <person name="Fukuda K."/>
            <person name="Nemoto M."/>
            <person name="Inagaki K."/>
            <person name="Tamura T."/>
        </authorList>
    </citation>
    <scope>NUCLEOTIDE SEQUENCE</scope>
    <source>
        <strain evidence="1">FACHB-1277</strain>
    </source>
</reference>
<reference evidence="1" key="2">
    <citation type="submission" date="2020-08" db="EMBL/GenBank/DDBJ databases">
        <authorList>
            <person name="Chen M."/>
            <person name="Teng W."/>
            <person name="Zhao L."/>
            <person name="Hu C."/>
            <person name="Zhou Y."/>
            <person name="Han B."/>
            <person name="Song L."/>
            <person name="Shu W."/>
        </authorList>
    </citation>
    <scope>NUCLEOTIDE SEQUENCE</scope>
    <source>
        <strain evidence="1">FACHB-1277</strain>
    </source>
</reference>
<dbReference type="RefSeq" id="WP_190351704.1">
    <property type="nucleotide sequence ID" value="NZ_JACJPY010000048.1"/>
</dbReference>
<keyword evidence="1" id="KW-0378">Hydrolase</keyword>
<dbReference type="AlphaFoldDB" id="A0A926UWD7"/>
<gene>
    <name evidence="1" type="ORF">H6F44_14315</name>
</gene>
<comment type="caution">
    <text evidence="1">The sequence shown here is derived from an EMBL/GenBank/DDBJ whole genome shotgun (WGS) entry which is preliminary data.</text>
</comment>
<keyword evidence="1" id="KW-0540">Nuclease</keyword>
<dbReference type="Proteomes" id="UP000631421">
    <property type="component" value="Unassembled WGS sequence"/>
</dbReference>
<accession>A0A926UWD7</accession>
<evidence type="ECO:0000313" key="1">
    <source>
        <dbReference type="EMBL" id="MBD2151287.1"/>
    </source>
</evidence>
<proteinExistence type="predicted"/>
<evidence type="ECO:0000313" key="2">
    <source>
        <dbReference type="Proteomes" id="UP000631421"/>
    </source>
</evidence>
<organism evidence="1 2">
    <name type="scientific">Pseudanabaena cinerea FACHB-1277</name>
    <dbReference type="NCBI Taxonomy" id="2949581"/>
    <lineage>
        <taxon>Bacteria</taxon>
        <taxon>Bacillati</taxon>
        <taxon>Cyanobacteriota</taxon>
        <taxon>Cyanophyceae</taxon>
        <taxon>Pseudanabaenales</taxon>
        <taxon>Pseudanabaenaceae</taxon>
        <taxon>Pseudanabaena</taxon>
        <taxon>Pseudanabaena cinerea</taxon>
    </lineage>
</organism>
<keyword evidence="2" id="KW-1185">Reference proteome</keyword>
<sequence>MAKKTNYDQIIAEIFKRHYVEGVASFTFERKEMNEISNSLGMDAPKNLGDLTYSYRFRRKLPKSITDTAPLGLEWVIENAGKSTYRFQLSRVNRIVPNPNLITIKIPDATPEIILKYALGDEQALLAKVRYNRLIDIFLGITTYSLQNHLRTTVGGIGQIEIDEIYVGVSRHGTHFVVPVQAKAGSDQIGVVQTKQDISCCAEKFPSLICRPISVQFLDDDIIAMFELTLETEQIKIVEEKHYQLVSKGDISDDDLMKYQANEN</sequence>
<dbReference type="GO" id="GO:0004519">
    <property type="term" value="F:endonuclease activity"/>
    <property type="evidence" value="ECO:0007669"/>
    <property type="project" value="UniProtKB-KW"/>
</dbReference>
<keyword evidence="1" id="KW-0255">Endonuclease</keyword>
<protein>
    <submittedName>
        <fullName evidence="1">Endonuclease</fullName>
    </submittedName>
</protein>
<dbReference type="EMBL" id="JACJPY010000048">
    <property type="protein sequence ID" value="MBD2151287.1"/>
    <property type="molecule type" value="Genomic_DNA"/>
</dbReference>